<evidence type="ECO:0000313" key="1">
    <source>
        <dbReference type="EMBL" id="CEK92527.1"/>
    </source>
</evidence>
<reference evidence="1" key="1">
    <citation type="submission" date="2014-12" db="EMBL/GenBank/DDBJ databases">
        <title>Insight into the proteome of Arion vulgaris.</title>
        <authorList>
            <person name="Aradska J."/>
            <person name="Bulat T."/>
            <person name="Smidak R."/>
            <person name="Sarate P."/>
            <person name="Gangsoo J."/>
            <person name="Sialana F."/>
            <person name="Bilban M."/>
            <person name="Lubec G."/>
        </authorList>
    </citation>
    <scope>NUCLEOTIDE SEQUENCE</scope>
    <source>
        <tissue evidence="1">Skin</tissue>
    </source>
</reference>
<dbReference type="EMBL" id="HACG01045662">
    <property type="protein sequence ID" value="CEK92527.1"/>
    <property type="molecule type" value="Transcribed_RNA"/>
</dbReference>
<accession>A0A0B7BI23</accession>
<dbReference type="AlphaFoldDB" id="A0A0B7BI23"/>
<protein>
    <submittedName>
        <fullName evidence="1">Uncharacterized protein</fullName>
    </submittedName>
</protein>
<proteinExistence type="predicted"/>
<gene>
    <name evidence="1" type="primary">ORF188807</name>
</gene>
<sequence>MVWPRRFFCRRHKEQILTWNSSAPTALEILPLNSTGDPEPCYLSESHAPARTLLPVRVPCSCQNTATCPSPATCPGPATCAGPATSPSPATCPGPATCAGPATCLAKLSQMTYNQTDNRSHEHRQNLDLG</sequence>
<name>A0A0B7BI23_9EUPU</name>
<organism evidence="1">
    <name type="scientific">Arion vulgaris</name>
    <dbReference type="NCBI Taxonomy" id="1028688"/>
    <lineage>
        <taxon>Eukaryota</taxon>
        <taxon>Metazoa</taxon>
        <taxon>Spiralia</taxon>
        <taxon>Lophotrochozoa</taxon>
        <taxon>Mollusca</taxon>
        <taxon>Gastropoda</taxon>
        <taxon>Heterobranchia</taxon>
        <taxon>Euthyneura</taxon>
        <taxon>Panpulmonata</taxon>
        <taxon>Eupulmonata</taxon>
        <taxon>Stylommatophora</taxon>
        <taxon>Helicina</taxon>
        <taxon>Arionoidea</taxon>
        <taxon>Arionidae</taxon>
        <taxon>Arion</taxon>
    </lineage>
</organism>